<gene>
    <name evidence="4" type="primary">ligM</name>
</gene>
<dbReference type="Gene3D" id="1.50.10.20">
    <property type="match status" value="1"/>
</dbReference>
<dbReference type="Pfam" id="PF05147">
    <property type="entry name" value="LANC_like"/>
    <property type="match status" value="1"/>
</dbReference>
<dbReference type="PIRSF" id="PIRSF037228">
    <property type="entry name" value="Lant_mod_RumM"/>
    <property type="match status" value="1"/>
</dbReference>
<keyword evidence="1" id="KW-0479">Metal-binding</keyword>
<dbReference type="SUPFAM" id="SSF158745">
    <property type="entry name" value="LanC-like"/>
    <property type="match status" value="1"/>
</dbReference>
<dbReference type="InterPro" id="IPR007822">
    <property type="entry name" value="LANC-like"/>
</dbReference>
<dbReference type="InterPro" id="IPR025410">
    <property type="entry name" value="Lant_dehyd"/>
</dbReference>
<organism evidence="4">
    <name type="scientific">Actinoplanes liguriensis</name>
    <dbReference type="NCBI Taxonomy" id="69484"/>
    <lineage>
        <taxon>Bacteria</taxon>
        <taxon>Bacillati</taxon>
        <taxon>Actinomycetota</taxon>
        <taxon>Actinomycetes</taxon>
        <taxon>Micromonosporales</taxon>
        <taxon>Micromonosporaceae</taxon>
        <taxon>Actinoplanes</taxon>
    </lineage>
</organism>
<dbReference type="GO" id="GO:0031179">
    <property type="term" value="P:peptide modification"/>
    <property type="evidence" value="ECO:0007669"/>
    <property type="project" value="InterPro"/>
</dbReference>
<evidence type="ECO:0000313" key="4">
    <source>
        <dbReference type="EMBL" id="ADE10222.1"/>
    </source>
</evidence>
<dbReference type="EMBL" id="GQ372844">
    <property type="protein sequence ID" value="ADE10222.1"/>
    <property type="molecule type" value="Genomic_DNA"/>
</dbReference>
<dbReference type="Pfam" id="PF13575">
    <property type="entry name" value="DUF4135"/>
    <property type="match status" value="1"/>
</dbReference>
<feature type="binding site" evidence="1">
    <location>
        <position position="961"/>
    </location>
    <ligand>
        <name>Zn(2+)</name>
        <dbReference type="ChEBI" id="CHEBI:29105"/>
    </ligand>
</feature>
<name>D8V3N6_ACTLG</name>
<dbReference type="InterPro" id="IPR017146">
    <property type="entry name" value="Lanti_2_LanM"/>
</dbReference>
<evidence type="ECO:0000256" key="2">
    <source>
        <dbReference type="SAM" id="MobiDB-lite"/>
    </source>
</evidence>
<keyword evidence="1" id="KW-0862">Zinc</keyword>
<feature type="binding site" evidence="1">
    <location>
        <position position="960"/>
    </location>
    <ligand>
        <name>Zn(2+)</name>
        <dbReference type="ChEBI" id="CHEBI:29105"/>
    </ligand>
</feature>
<sequence>MSSFAIAASPASAYLHERSAGPGGDPVAEHERVESWRESAFLDDPVLDIRLRELGLSRAEFGRLLTDGAYDAGSTALDWAGELAAVLATGTGAVTGLARSTKLWAQGFDRLPFAGLIERFLAYYEPRVPRTAGTVRVSLLESLANRLLTVATRTLLLELNVARVHGRLTGATPGERYDHYDRVLLTDPDYLRSLFGEYPVLGRAMVECGRRWASAMAELFQRLDADRPALHAAGLLPAGAGEVTALRPDLGDPHNSGRAVAILTFRSGAQLVYKPRPVGPERAYAETAAALNRHGLSLPLTAVDVLDRGAYGWCELVRHEPCADRADLDRFYRRTGAVLATTLLLGAVDVHMENVIAAGSSCMPIDLETLLQPGVPSGDATDAYTRALDLLNQSVLAIGILPARAFGGRERKSVDVSAIGGGEAQTAPRPVPMVVEPFTDVARIEAVEATMLGAQNRPVLVGAEVRPEEHTEAVVAGFTEAYDLIVRHREDFADLLAGFGDVEVRYLPRPTRRYSMFLTESYHPDYLRDARDRDRLLDKLWTAAGARPDLIPIIESEKRQLLAGDIPCFRALAGDRAIRTASAPVAPDFFDAPGIEVLAGRLRQFGPVHRAAQLRIIRESMGTMPAPGPIAGTPAPSSERRGGLDPREAATLGDRLVRELADEAILGADDAGWIGVSIEGLDQETFSYKPMATGLYDGIAGMALTYAYAARTLGDERYLDLTRRTVKLVSGYLRYLAEHRIVETVGAYSGMAGLLYTLDHVAHATGDASLLGEIEAALPWLRECATREECPDLIAGLAGCAVVALSLYRRHGIAGYREVAEICGRRLAGTAVDVEGAAGWAATRTGVILGGFSHGSAGIAWALHELAAEFGDRDLRELADRAVEFDRRLYVPAAGAWRDLRPEMAGTDGYPALWCHGAAGIGLSRLLIHRIRPDERLAEEARAAVALVRRHGFGHNHSLCHGDFGALALLGLADRAWPGSGGHDERAGAVVRDIGETGLRCGLGNGIRMPGLMLGAAGAGLSLLRLAAPADVPAVTWLEPPRGTHV</sequence>
<evidence type="ECO:0000256" key="1">
    <source>
        <dbReference type="PIRSR" id="PIRSR607822-1"/>
    </source>
</evidence>
<feature type="compositionally biased region" description="Low complexity" evidence="2">
    <location>
        <begin position="623"/>
        <end position="636"/>
    </location>
</feature>
<dbReference type="GO" id="GO:0046872">
    <property type="term" value="F:metal ion binding"/>
    <property type="evidence" value="ECO:0007669"/>
    <property type="project" value="UniProtKB-KW"/>
</dbReference>
<evidence type="ECO:0000259" key="3">
    <source>
        <dbReference type="Pfam" id="PF13575"/>
    </source>
</evidence>
<dbReference type="SMART" id="SM01260">
    <property type="entry name" value="LANC_like"/>
    <property type="match status" value="1"/>
</dbReference>
<dbReference type="PRINTS" id="PR01955">
    <property type="entry name" value="LANCFRANKIA"/>
</dbReference>
<protein>
    <submittedName>
        <fullName evidence="4">LigM</fullName>
    </submittedName>
</protein>
<dbReference type="NCBIfam" id="TIGR03897">
    <property type="entry name" value="lanti_2_LanM"/>
    <property type="match status" value="1"/>
</dbReference>
<feature type="binding site" evidence="1">
    <location>
        <position position="915"/>
    </location>
    <ligand>
        <name>Zn(2+)</name>
        <dbReference type="ChEBI" id="CHEBI:29105"/>
    </ligand>
</feature>
<reference evidence="4" key="1">
    <citation type="journal article" date="2010" name="J. Antibiot.">
        <title>Organization of the biosynthetic genes encoding deoxyactagardine B (DAB), a new lantibiotic produced by Actinoplanes liguriae NCIMB41362.</title>
        <authorList>
            <person name="Boakes S."/>
            <person name="Appleyard A.N."/>
            <person name="Cortes J."/>
            <person name="Dawson M.J."/>
        </authorList>
    </citation>
    <scope>NUCLEOTIDE SEQUENCE</scope>
    <source>
        <strain evidence="4">NCIMB41362</strain>
    </source>
</reference>
<proteinExistence type="predicted"/>
<dbReference type="AlphaFoldDB" id="D8V3N6"/>
<dbReference type="PRINTS" id="PR01950">
    <property type="entry name" value="LANCSUPER"/>
</dbReference>
<dbReference type="CDD" id="cd04792">
    <property type="entry name" value="LanM-like"/>
    <property type="match status" value="1"/>
</dbReference>
<feature type="domain" description="Lantibiotic biosynthesis protein dehydration" evidence="3">
    <location>
        <begin position="198"/>
        <end position="570"/>
    </location>
</feature>
<feature type="region of interest" description="Disordered" evidence="2">
    <location>
        <begin position="623"/>
        <end position="645"/>
    </location>
</feature>
<accession>D8V3N6</accession>